<dbReference type="GO" id="GO:0016811">
    <property type="term" value="F:hydrolase activity, acting on carbon-nitrogen (but not peptide) bonds, in linear amides"/>
    <property type="evidence" value="ECO:0007669"/>
    <property type="project" value="TreeGrafter"/>
</dbReference>
<accession>A0A1F6CY83</accession>
<comment type="caution">
    <text evidence="3">The sequence shown here is derived from an EMBL/GenBank/DDBJ whole genome shotgun (WGS) entry which is preliminary data.</text>
</comment>
<gene>
    <name evidence="3" type="ORF">A3F84_04905</name>
</gene>
<sequence>MNPFNICGISFLPDLWKPKKNLKTLLGYIDQAVGSGAEVIATCEGVLDGYITRDLPKNRIRPEDRATRGYTQRVARFRKRQEALAAEIKADAIPKLKAKAAQHGVTLFVNTLDLRSRGAVYNTTFVIDPQGRIVGTYDKIHAAFEVVNRLGKGYPVFDTPYAPIGVLVCADRQFPETARSVALNGAAVLVINSYGMWGQGENERFIRQRAYENGLFVLFCHPQESVLCSPEGRIIGATCGWEHVLVRRIDPAKAVGKGVFGNREMAETYAIIGDPEAYARRERRKRK</sequence>
<dbReference type="Pfam" id="PF00795">
    <property type="entry name" value="CN_hydrolase"/>
    <property type="match status" value="1"/>
</dbReference>
<dbReference type="Proteomes" id="UP000178606">
    <property type="component" value="Unassembled WGS sequence"/>
</dbReference>
<organism evidence="3 4">
    <name type="scientific">Handelsmanbacteria sp. (strain RIFCSPLOWO2_12_FULL_64_10)</name>
    <dbReference type="NCBI Taxonomy" id="1817868"/>
    <lineage>
        <taxon>Bacteria</taxon>
        <taxon>Candidatus Handelsmaniibacteriota</taxon>
    </lineage>
</organism>
<feature type="domain" description="CN hydrolase" evidence="2">
    <location>
        <begin position="4"/>
        <end position="251"/>
    </location>
</feature>
<dbReference type="InterPro" id="IPR003010">
    <property type="entry name" value="C-N_Hydrolase"/>
</dbReference>
<dbReference type="InterPro" id="IPR036526">
    <property type="entry name" value="C-N_Hydrolase_sf"/>
</dbReference>
<evidence type="ECO:0000313" key="4">
    <source>
        <dbReference type="Proteomes" id="UP000178606"/>
    </source>
</evidence>
<name>A0A1F6CY83_HANXR</name>
<dbReference type="EMBL" id="MFKF01000115">
    <property type="protein sequence ID" value="OGG54001.1"/>
    <property type="molecule type" value="Genomic_DNA"/>
</dbReference>
<dbReference type="Gene3D" id="3.60.110.10">
    <property type="entry name" value="Carbon-nitrogen hydrolase"/>
    <property type="match status" value="1"/>
</dbReference>
<dbReference type="PANTHER" id="PTHR43674:SF16">
    <property type="entry name" value="CARBON-NITROGEN FAMILY, PUTATIVE (AFU_ORTHOLOGUE AFUA_5G02350)-RELATED"/>
    <property type="match status" value="1"/>
</dbReference>
<dbReference type="AlphaFoldDB" id="A0A1F6CY83"/>
<evidence type="ECO:0000259" key="2">
    <source>
        <dbReference type="PROSITE" id="PS50263"/>
    </source>
</evidence>
<dbReference type="CDD" id="cd07197">
    <property type="entry name" value="nitrilase"/>
    <property type="match status" value="1"/>
</dbReference>
<protein>
    <recommendedName>
        <fullName evidence="2">CN hydrolase domain-containing protein</fullName>
    </recommendedName>
</protein>
<evidence type="ECO:0000313" key="3">
    <source>
        <dbReference type="EMBL" id="OGG54001.1"/>
    </source>
</evidence>
<keyword evidence="1" id="KW-0378">Hydrolase</keyword>
<proteinExistence type="predicted"/>
<dbReference type="InterPro" id="IPR050345">
    <property type="entry name" value="Aliph_Amidase/BUP"/>
</dbReference>
<reference evidence="3 4" key="1">
    <citation type="journal article" date="2016" name="Nat. Commun.">
        <title>Thousands of microbial genomes shed light on interconnected biogeochemical processes in an aquifer system.</title>
        <authorList>
            <person name="Anantharaman K."/>
            <person name="Brown C.T."/>
            <person name="Hug L.A."/>
            <person name="Sharon I."/>
            <person name="Castelle C.J."/>
            <person name="Probst A.J."/>
            <person name="Thomas B.C."/>
            <person name="Singh A."/>
            <person name="Wilkins M.J."/>
            <person name="Karaoz U."/>
            <person name="Brodie E.L."/>
            <person name="Williams K.H."/>
            <person name="Hubbard S.S."/>
            <person name="Banfield J.F."/>
        </authorList>
    </citation>
    <scope>NUCLEOTIDE SEQUENCE [LARGE SCALE GENOMIC DNA]</scope>
    <source>
        <strain evidence="4">RIFCSPLOWO2_12_FULL_64_10</strain>
    </source>
</reference>
<evidence type="ECO:0000256" key="1">
    <source>
        <dbReference type="ARBA" id="ARBA00022801"/>
    </source>
</evidence>
<dbReference type="PROSITE" id="PS50263">
    <property type="entry name" value="CN_HYDROLASE"/>
    <property type="match status" value="1"/>
</dbReference>
<dbReference type="PANTHER" id="PTHR43674">
    <property type="entry name" value="NITRILASE C965.09-RELATED"/>
    <property type="match status" value="1"/>
</dbReference>
<dbReference type="SUPFAM" id="SSF56317">
    <property type="entry name" value="Carbon-nitrogen hydrolase"/>
    <property type="match status" value="1"/>
</dbReference>